<dbReference type="EMBL" id="CP159578">
    <property type="protein sequence ID" value="XCJ78421.1"/>
    <property type="molecule type" value="Genomic_DNA"/>
</dbReference>
<accession>A0AB74U278</accession>
<protein>
    <submittedName>
        <fullName evidence="1">Uncharacterized protein</fullName>
    </submittedName>
</protein>
<name>A0AB74U278_9GAMM</name>
<evidence type="ECO:0000313" key="1">
    <source>
        <dbReference type="EMBL" id="XCJ78421.1"/>
    </source>
</evidence>
<organism evidence="1">
    <name type="scientific">Salinicola endophyticus</name>
    <dbReference type="NCBI Taxonomy" id="1949083"/>
    <lineage>
        <taxon>Bacteria</taxon>
        <taxon>Pseudomonadati</taxon>
        <taxon>Pseudomonadota</taxon>
        <taxon>Gammaproteobacteria</taxon>
        <taxon>Oceanospirillales</taxon>
        <taxon>Halomonadaceae</taxon>
        <taxon>Salinicola</taxon>
    </lineage>
</organism>
<sequence length="97" mass="10895">MSLKTFCYPAHQIVAVYDEQLCTNGQPDTGVQYLGRLREWGAPASGYRPALFLPAKQRIVVITDKCFGREINARAWIADQIRLIAIARKRKEANACA</sequence>
<dbReference type="AlphaFoldDB" id="A0AB74U278"/>
<gene>
    <name evidence="1" type="ORF">ABV408_13375</name>
</gene>
<proteinExistence type="predicted"/>
<reference evidence="1" key="1">
    <citation type="submission" date="2024-06" db="EMBL/GenBank/DDBJ databases">
        <title>Complete genome of Salinicola endophyticus HNIBRBA4755.</title>
        <authorList>
            <person name="Shin S.Y."/>
            <person name="Kang H."/>
            <person name="Song J."/>
        </authorList>
    </citation>
    <scope>NUCLEOTIDE SEQUENCE</scope>
    <source>
        <strain evidence="1">HNIBRBA4755</strain>
    </source>
</reference>
<dbReference type="RefSeq" id="WP_353979422.1">
    <property type="nucleotide sequence ID" value="NZ_CP159578.1"/>
</dbReference>